<comment type="caution">
    <text evidence="2">The sequence shown here is derived from an EMBL/GenBank/DDBJ whole genome shotgun (WGS) entry which is preliminary data.</text>
</comment>
<keyword evidence="3" id="KW-1185">Reference proteome</keyword>
<organism evidence="2 3">
    <name type="scientific">Myroides albus</name>
    <dbReference type="NCBI Taxonomy" id="2562892"/>
    <lineage>
        <taxon>Bacteria</taxon>
        <taxon>Pseudomonadati</taxon>
        <taxon>Bacteroidota</taxon>
        <taxon>Flavobacteriia</taxon>
        <taxon>Flavobacteriales</taxon>
        <taxon>Flavobacteriaceae</taxon>
        <taxon>Myroides</taxon>
    </lineage>
</organism>
<dbReference type="AlphaFoldDB" id="A0A6I3LPU2"/>
<dbReference type="InterPro" id="IPR049236">
    <property type="entry name" value="DUF6850"/>
</dbReference>
<dbReference type="OrthoDB" id="1025008at2"/>
<accession>A0A6I3LPU2</accession>
<feature type="domain" description="DUF6850" evidence="1">
    <location>
        <begin position="49"/>
        <end position="506"/>
    </location>
</feature>
<proteinExistence type="predicted"/>
<dbReference type="Pfam" id="PF21012">
    <property type="entry name" value="DUF6850"/>
    <property type="match status" value="1"/>
</dbReference>
<dbReference type="Proteomes" id="UP000438760">
    <property type="component" value="Unassembled WGS sequence"/>
</dbReference>
<protein>
    <recommendedName>
        <fullName evidence="1">DUF6850 domain-containing protein</fullName>
    </recommendedName>
</protein>
<reference evidence="2 3" key="1">
    <citation type="submission" date="2019-11" db="EMBL/GenBank/DDBJ databases">
        <title>Genome of Strain BIT-d1.</title>
        <authorList>
            <person name="Yang Y."/>
        </authorList>
    </citation>
    <scope>NUCLEOTIDE SEQUENCE [LARGE SCALE GENOMIC DNA]</scope>
    <source>
        <strain evidence="2 3">BIT-d1</strain>
    </source>
</reference>
<evidence type="ECO:0000313" key="3">
    <source>
        <dbReference type="Proteomes" id="UP000438760"/>
    </source>
</evidence>
<gene>
    <name evidence="2" type="ORF">GJV76_14725</name>
</gene>
<dbReference type="EMBL" id="WMJX01000068">
    <property type="protein sequence ID" value="MTG99360.1"/>
    <property type="molecule type" value="Genomic_DNA"/>
</dbReference>
<dbReference type="RefSeq" id="WP_155093351.1">
    <property type="nucleotide sequence ID" value="NZ_WMJX01000068.1"/>
</dbReference>
<evidence type="ECO:0000259" key="1">
    <source>
        <dbReference type="Pfam" id="PF21012"/>
    </source>
</evidence>
<name>A0A6I3LPU2_9FLAO</name>
<sequence length="506" mass="59207">MKLSNQKIVLAIFFLVVNMFAQENRDFFSRLDEQYSLEKTLQKPIYYNPAFMSDYSIYSFSDFQINYNQHKKDDYLLQEGGKEKGFAVQGKSYKKLSKGQNVWGEVAYRNFDIYDVQWNLNVDKDKIEPYFIADSSKGDRKYEVYFFKGGYVKSFSKIDVGTEFSYEAKMGYGQSDPRPKSTSSDLKLNVGASYKLNIPYKVGLYAQVEKYNQDSSIDFASLIEKSTIYQMTGFSDFNSYFSYNSMNAIYYGYTYKVGGSFKQFEKNNLYACFAISSNKLHKAVTLSTDYDINRLETNAYQLSFSKFFDFDNHRLGILFNQTHQQKDGYDIYYTNNKEILTKLLEKKQYKYKIDNSRFDILYTYKMNRATLSLNGVYELEKVSESKEESPLFKKITAHHFGLVASYNYKVNNRDNLMFTASVFQRKVSHSKAKLYVDNTTKESLRNWLDNDFKIVSNDYQNAKMSLRYNRQIDEVFGGFIGVDYNYLNYSDLGANNSYSLRVGITF</sequence>
<evidence type="ECO:0000313" key="2">
    <source>
        <dbReference type="EMBL" id="MTG99360.1"/>
    </source>
</evidence>